<accession>A0ABU8HCX9</accession>
<proteinExistence type="predicted"/>
<reference evidence="3 4" key="1">
    <citation type="journal article" date="2018" name="J. Microbiol.">
        <title>Bacillus spongiae sp. nov., isolated from sponge of Jeju Island.</title>
        <authorList>
            <person name="Lee G.E."/>
            <person name="Im W.T."/>
            <person name="Park J.S."/>
        </authorList>
    </citation>
    <scope>NUCLEOTIDE SEQUENCE [LARGE SCALE GENOMIC DNA]</scope>
    <source>
        <strain evidence="3 4">135PIL107-10</strain>
    </source>
</reference>
<organism evidence="3 4">
    <name type="scientific">Bacillus spongiae</name>
    <dbReference type="NCBI Taxonomy" id="2683610"/>
    <lineage>
        <taxon>Bacteria</taxon>
        <taxon>Bacillati</taxon>
        <taxon>Bacillota</taxon>
        <taxon>Bacilli</taxon>
        <taxon>Bacillales</taxon>
        <taxon>Bacillaceae</taxon>
        <taxon>Bacillus</taxon>
    </lineage>
</organism>
<name>A0ABU8HCX9_9BACI</name>
<keyword evidence="1" id="KW-1133">Transmembrane helix</keyword>
<evidence type="ECO:0000313" key="3">
    <source>
        <dbReference type="EMBL" id="MEI5907034.1"/>
    </source>
</evidence>
<feature type="transmembrane region" description="Helical" evidence="1">
    <location>
        <begin position="18"/>
        <end position="37"/>
    </location>
</feature>
<evidence type="ECO:0000313" key="4">
    <source>
        <dbReference type="Proteomes" id="UP001312865"/>
    </source>
</evidence>
<dbReference type="Gene3D" id="3.20.20.190">
    <property type="entry name" value="Phosphatidylinositol (PI) phosphodiesterase"/>
    <property type="match status" value="1"/>
</dbReference>
<dbReference type="RefSeq" id="WP_336586472.1">
    <property type="nucleotide sequence ID" value="NZ_JBBAXC010000005.1"/>
</dbReference>
<evidence type="ECO:0000259" key="2">
    <source>
        <dbReference type="PROSITE" id="PS51704"/>
    </source>
</evidence>
<dbReference type="InterPro" id="IPR030395">
    <property type="entry name" value="GP_PDE_dom"/>
</dbReference>
<dbReference type="PANTHER" id="PTHR46211:SF14">
    <property type="entry name" value="GLYCEROPHOSPHODIESTER PHOSPHODIESTERASE"/>
    <property type="match status" value="1"/>
</dbReference>
<sequence>MEIVTNTEKRKRRWPRRILVGLFAIILLFILIQILPVKTHSNNPFLRSEEAPLIIAHRGGGGIAPENTLTAFALSDSLGVDVLEFDVQLSKDDQVVLMHDKNIDRTTNGKGNVSDFTVKELQALDAGYHFVGPEGDFPYRGQGVTIPTVSEVFEQFGHLPMVIEMKANDPKLADKLSEIIYEYNMVEKVLIVSFYDEVSEYFYEKTNGEVAISTSGGVSENFVILHKLFLGNLYPLKEKALQLPTQSSIFDLSTKRLIDAAHERNMAIHYWTINDVDEMNYLFEQGADGIMTDYPNIALYFLQQKGEN</sequence>
<protein>
    <submittedName>
        <fullName evidence="3">Glycerophosphodiester phosphodiesterase</fullName>
    </submittedName>
</protein>
<dbReference type="EMBL" id="JBBAXC010000005">
    <property type="protein sequence ID" value="MEI5907034.1"/>
    <property type="molecule type" value="Genomic_DNA"/>
</dbReference>
<dbReference type="InterPro" id="IPR017946">
    <property type="entry name" value="PLC-like_Pdiesterase_TIM-brl"/>
</dbReference>
<dbReference type="SUPFAM" id="SSF51695">
    <property type="entry name" value="PLC-like phosphodiesterases"/>
    <property type="match status" value="1"/>
</dbReference>
<keyword evidence="1" id="KW-0472">Membrane</keyword>
<dbReference type="PANTHER" id="PTHR46211">
    <property type="entry name" value="GLYCEROPHOSPHORYL DIESTER PHOSPHODIESTERASE"/>
    <property type="match status" value="1"/>
</dbReference>
<dbReference type="Pfam" id="PF03009">
    <property type="entry name" value="GDPD"/>
    <property type="match status" value="1"/>
</dbReference>
<keyword evidence="1" id="KW-0812">Transmembrane</keyword>
<keyword evidence="4" id="KW-1185">Reference proteome</keyword>
<comment type="caution">
    <text evidence="3">The sequence shown here is derived from an EMBL/GenBank/DDBJ whole genome shotgun (WGS) entry which is preliminary data.</text>
</comment>
<evidence type="ECO:0000256" key="1">
    <source>
        <dbReference type="SAM" id="Phobius"/>
    </source>
</evidence>
<dbReference type="PROSITE" id="PS51704">
    <property type="entry name" value="GP_PDE"/>
    <property type="match status" value="1"/>
</dbReference>
<dbReference type="Proteomes" id="UP001312865">
    <property type="component" value="Unassembled WGS sequence"/>
</dbReference>
<feature type="domain" description="GP-PDE" evidence="2">
    <location>
        <begin position="52"/>
        <end position="302"/>
    </location>
</feature>
<dbReference type="CDD" id="cd08561">
    <property type="entry name" value="GDPD_cytoplasmic_ScUgpQ2_like"/>
    <property type="match status" value="1"/>
</dbReference>
<gene>
    <name evidence="3" type="ORF">WAK64_08190</name>
</gene>